<evidence type="ECO:0000313" key="2">
    <source>
        <dbReference type="Proteomes" id="UP001059596"/>
    </source>
</evidence>
<dbReference type="EMBL" id="JAMKOV010000001">
    <property type="protein sequence ID" value="KAI8045675.1"/>
    <property type="molecule type" value="Genomic_DNA"/>
</dbReference>
<gene>
    <name evidence="1" type="ORF">M5D96_001858</name>
</gene>
<sequence>MPHLLTSVCTSLSFAKLASSGGNELVPRLSDTSSFTFGQTELRIIVGLCCCINGTTAPPAAATITLT</sequence>
<evidence type="ECO:0000313" key="1">
    <source>
        <dbReference type="EMBL" id="KAI8045675.1"/>
    </source>
</evidence>
<dbReference type="Proteomes" id="UP001059596">
    <property type="component" value="Chromosome 3R"/>
</dbReference>
<reference evidence="1" key="1">
    <citation type="journal article" date="2023" name="Genome Biol. Evol.">
        <title>Long-read-based Genome Assembly of Drosophila gunungcola Reveals Fewer Chemosensory Genes in Flower-breeding Species.</title>
        <authorList>
            <person name="Negi A."/>
            <person name="Liao B.Y."/>
            <person name="Yeh S.D."/>
        </authorList>
    </citation>
    <scope>NUCLEOTIDE SEQUENCE</scope>
    <source>
        <strain evidence="1">Sukarami</strain>
    </source>
</reference>
<name>A0A9P9YZA2_9MUSC</name>
<protein>
    <submittedName>
        <fullName evidence="1">Uncharacterized protein</fullName>
    </submittedName>
</protein>
<proteinExistence type="predicted"/>
<organism evidence="1 2">
    <name type="scientific">Drosophila gunungcola</name>
    <name type="common">fruit fly</name>
    <dbReference type="NCBI Taxonomy" id="103775"/>
    <lineage>
        <taxon>Eukaryota</taxon>
        <taxon>Metazoa</taxon>
        <taxon>Ecdysozoa</taxon>
        <taxon>Arthropoda</taxon>
        <taxon>Hexapoda</taxon>
        <taxon>Insecta</taxon>
        <taxon>Pterygota</taxon>
        <taxon>Neoptera</taxon>
        <taxon>Endopterygota</taxon>
        <taxon>Diptera</taxon>
        <taxon>Brachycera</taxon>
        <taxon>Muscomorpha</taxon>
        <taxon>Ephydroidea</taxon>
        <taxon>Drosophilidae</taxon>
        <taxon>Drosophila</taxon>
        <taxon>Sophophora</taxon>
    </lineage>
</organism>
<comment type="caution">
    <text evidence="1">The sequence shown here is derived from an EMBL/GenBank/DDBJ whole genome shotgun (WGS) entry which is preliminary data.</text>
</comment>
<keyword evidence="2" id="KW-1185">Reference proteome</keyword>
<accession>A0A9P9YZA2</accession>
<dbReference type="AlphaFoldDB" id="A0A9P9YZA2"/>